<keyword evidence="1" id="KW-1133">Transmembrane helix</keyword>
<keyword evidence="2" id="KW-0808">Transferase</keyword>
<evidence type="ECO:0000256" key="1">
    <source>
        <dbReference type="SAM" id="Phobius"/>
    </source>
</evidence>
<keyword evidence="1" id="KW-0812">Transmembrane</keyword>
<dbReference type="Proteomes" id="UP000593562">
    <property type="component" value="Unassembled WGS sequence"/>
</dbReference>
<keyword evidence="3" id="KW-1185">Reference proteome</keyword>
<keyword evidence="1" id="KW-0472">Membrane</keyword>
<keyword evidence="2" id="KW-0012">Acyltransferase</keyword>
<reference evidence="2 3" key="1">
    <citation type="journal article" date="2020" name="Nat. Commun.">
        <title>Genome of Tripterygium wilfordii and identification of cytochrome P450 involved in triptolide biosynthesis.</title>
        <authorList>
            <person name="Tu L."/>
            <person name="Su P."/>
            <person name="Zhang Z."/>
            <person name="Gao L."/>
            <person name="Wang J."/>
            <person name="Hu T."/>
            <person name="Zhou J."/>
            <person name="Zhang Y."/>
            <person name="Zhao Y."/>
            <person name="Liu Y."/>
            <person name="Song Y."/>
            <person name="Tong Y."/>
            <person name="Lu Y."/>
            <person name="Yang J."/>
            <person name="Xu C."/>
            <person name="Jia M."/>
            <person name="Peters R.J."/>
            <person name="Huang L."/>
            <person name="Gao W."/>
        </authorList>
    </citation>
    <scope>NUCLEOTIDE SEQUENCE [LARGE SCALE GENOMIC DNA]</scope>
    <source>
        <strain evidence="3">cv. XIE 37</strain>
        <tissue evidence="2">Leaf</tissue>
    </source>
</reference>
<name>A0A7J7CCY7_TRIWF</name>
<evidence type="ECO:0000313" key="2">
    <source>
        <dbReference type="EMBL" id="KAF5731993.1"/>
    </source>
</evidence>
<proteinExistence type="predicted"/>
<organism evidence="2 3">
    <name type="scientific">Tripterygium wilfordii</name>
    <name type="common">Thunder God vine</name>
    <dbReference type="NCBI Taxonomy" id="458696"/>
    <lineage>
        <taxon>Eukaryota</taxon>
        <taxon>Viridiplantae</taxon>
        <taxon>Streptophyta</taxon>
        <taxon>Embryophyta</taxon>
        <taxon>Tracheophyta</taxon>
        <taxon>Spermatophyta</taxon>
        <taxon>Magnoliopsida</taxon>
        <taxon>eudicotyledons</taxon>
        <taxon>Gunneridae</taxon>
        <taxon>Pentapetalae</taxon>
        <taxon>rosids</taxon>
        <taxon>fabids</taxon>
        <taxon>Celastrales</taxon>
        <taxon>Celastraceae</taxon>
        <taxon>Tripterygium</taxon>
    </lineage>
</organism>
<gene>
    <name evidence="2" type="ORF">HS088_TW18G00680</name>
</gene>
<dbReference type="GO" id="GO:0016746">
    <property type="term" value="F:acyltransferase activity"/>
    <property type="evidence" value="ECO:0007669"/>
    <property type="project" value="UniProtKB-KW"/>
</dbReference>
<dbReference type="AlphaFoldDB" id="A0A7J7CCY7"/>
<evidence type="ECO:0000313" key="3">
    <source>
        <dbReference type="Proteomes" id="UP000593562"/>
    </source>
</evidence>
<sequence>MDSIEMDKERLTAEMAFKDSSSAVIKIRQRLPDFLQSVKLKYVKLGYGYSCNPATILLFLIIVPLSIATLVQFTGHGHVDDGI</sequence>
<comment type="caution">
    <text evidence="2">The sequence shown here is derived from an EMBL/GenBank/DDBJ whole genome shotgun (WGS) entry which is preliminary data.</text>
</comment>
<protein>
    <submittedName>
        <fullName evidence="2">Putative acyltransferase</fullName>
    </submittedName>
</protein>
<dbReference type="InParanoid" id="A0A7J7CCY7"/>
<dbReference type="EMBL" id="JAAARO010000018">
    <property type="protein sequence ID" value="KAF5731993.1"/>
    <property type="molecule type" value="Genomic_DNA"/>
</dbReference>
<feature type="transmembrane region" description="Helical" evidence="1">
    <location>
        <begin position="54"/>
        <end position="73"/>
    </location>
</feature>
<accession>A0A7J7CCY7</accession>